<reference evidence="2 3" key="1">
    <citation type="journal article" date="2016" name="Appl. Environ. Microbiol.">
        <title>Whole genome relationships among Francisella bacteria of diverse origin define new species and provide specific regions for detection.</title>
        <authorList>
            <person name="Challacombe J.F."/>
            <person name="Petersen J.M."/>
            <person name="Gallegos-Graves V."/>
            <person name="Hodge D."/>
            <person name="Pillai S."/>
            <person name="Kuske C.R."/>
        </authorList>
    </citation>
    <scope>NUCLEOTIDE SEQUENCE [LARGE SCALE GENOMIC DNA]</scope>
    <source>
        <strain evidence="3">TX07-7310</strain>
    </source>
</reference>
<dbReference type="InterPro" id="IPR021956">
    <property type="entry name" value="DUF3573"/>
</dbReference>
<dbReference type="AlphaFoldDB" id="A0A1L4BRW0"/>
<dbReference type="RefSeq" id="WP_072711980.1">
    <property type="nucleotide sequence ID" value="NZ_CP016796.1"/>
</dbReference>
<keyword evidence="1" id="KW-0175">Coiled coil</keyword>
<sequence length="503" mass="54722">MAYIFRSFTIYFLYMLSFEYLLAQPKESSSVKETAIQLQQQIQSLQNEIKELEYSEFQENNNSSFSTYSSVVTDNSEVSENPLDRNLIKQDRMEIMQNVNADNQIIDLKNEPLGGVFNTKGGINVGNMPAITNRGQVAFLGAYSGNNEIPIGQISSTLFATTVLGQRDKFSDYEIFLGGFIGIDAQTWFGDSLKRVDFNGKPTSSFSKNGQNIYLTSATLYFLANAGEYLTASYDVSANEDGDFFINNAFAIFGNLTVSPFFVTAGRSPLTVANFGGGGTYVGSVADYLGVGRATNVSLNYKSDTTNISVAAFGTDDQTANFSAGFFYGDSWTKDLSVGFNTGYVYNLNGAENLSIPMIAPGKTIGAYNIDTNVAYNIGTGVLQVNVGWVTTTGAADFNGTGDDVFTGAWYIGGNYSLNLAERDTNFTVGYGQTYNAAATPMSIPASPFQDGLSASGIKNQLVFSAQRAYFDNNVLFGPEWAYQKFYDGSSMNTITLDISIYL</sequence>
<dbReference type="Proteomes" id="UP000184222">
    <property type="component" value="Chromosome"/>
</dbReference>
<dbReference type="STRING" id="573570.F7310_04060"/>
<evidence type="ECO:0000313" key="2">
    <source>
        <dbReference type="EMBL" id="API86580.1"/>
    </source>
</evidence>
<protein>
    <recommendedName>
        <fullName evidence="4">DUF3573 domain-containing protein</fullName>
    </recommendedName>
</protein>
<keyword evidence="3" id="KW-1185">Reference proteome</keyword>
<evidence type="ECO:0008006" key="4">
    <source>
        <dbReference type="Google" id="ProtNLM"/>
    </source>
</evidence>
<organism evidence="2 3">
    <name type="scientific">Francisella uliginis</name>
    <dbReference type="NCBI Taxonomy" id="573570"/>
    <lineage>
        <taxon>Bacteria</taxon>
        <taxon>Pseudomonadati</taxon>
        <taxon>Pseudomonadota</taxon>
        <taxon>Gammaproteobacteria</taxon>
        <taxon>Thiotrichales</taxon>
        <taxon>Francisellaceae</taxon>
        <taxon>Francisella</taxon>
    </lineage>
</organism>
<dbReference type="EMBL" id="CP016796">
    <property type="protein sequence ID" value="API86580.1"/>
    <property type="molecule type" value="Genomic_DNA"/>
</dbReference>
<gene>
    <name evidence="2" type="ORF">F7310_04060</name>
</gene>
<dbReference type="OrthoDB" id="5603191at2"/>
<dbReference type="Pfam" id="PF12097">
    <property type="entry name" value="DUF3573"/>
    <property type="match status" value="1"/>
</dbReference>
<dbReference type="KEGG" id="frx:F7310_04060"/>
<feature type="coiled-coil region" evidence="1">
    <location>
        <begin position="28"/>
        <end position="62"/>
    </location>
</feature>
<name>A0A1L4BRW0_9GAMM</name>
<evidence type="ECO:0000256" key="1">
    <source>
        <dbReference type="SAM" id="Coils"/>
    </source>
</evidence>
<evidence type="ECO:0000313" key="3">
    <source>
        <dbReference type="Proteomes" id="UP000184222"/>
    </source>
</evidence>
<accession>A0A1L4BRW0</accession>
<proteinExistence type="predicted"/>